<name>A0A1B6KLG6_9HEMI</name>
<feature type="compositionally biased region" description="Basic residues" evidence="1">
    <location>
        <begin position="205"/>
        <end position="217"/>
    </location>
</feature>
<feature type="domain" description="SCA7" evidence="2">
    <location>
        <begin position="215"/>
        <end position="282"/>
    </location>
</feature>
<feature type="region of interest" description="Disordered" evidence="1">
    <location>
        <begin position="352"/>
        <end position="383"/>
    </location>
</feature>
<reference evidence="3" key="1">
    <citation type="submission" date="2015-11" db="EMBL/GenBank/DDBJ databases">
        <title>De novo transcriptome assembly of four potential Pierce s Disease insect vectors from Arizona vineyards.</title>
        <authorList>
            <person name="Tassone E.E."/>
        </authorList>
    </citation>
    <scope>NUCLEOTIDE SEQUENCE</scope>
</reference>
<feature type="region of interest" description="Disordered" evidence="1">
    <location>
        <begin position="187"/>
        <end position="221"/>
    </location>
</feature>
<dbReference type="AlphaFoldDB" id="A0A1B6KLG6"/>
<feature type="region of interest" description="Disordered" evidence="1">
    <location>
        <begin position="288"/>
        <end position="311"/>
    </location>
</feature>
<dbReference type="EMBL" id="GEBQ01027701">
    <property type="protein sequence ID" value="JAT12276.1"/>
    <property type="molecule type" value="Transcribed_RNA"/>
</dbReference>
<dbReference type="InterPro" id="IPR052237">
    <property type="entry name" value="Ataxin-7-like_regulator"/>
</dbReference>
<dbReference type="Gene3D" id="6.10.140.670">
    <property type="match status" value="1"/>
</dbReference>
<dbReference type="PANTHER" id="PTHR15117:SF24">
    <property type="entry name" value="SCA7 DOMAIN-CONTAINING PROTEIN"/>
    <property type="match status" value="1"/>
</dbReference>
<feature type="compositionally biased region" description="Low complexity" evidence="1">
    <location>
        <begin position="187"/>
        <end position="203"/>
    </location>
</feature>
<evidence type="ECO:0000313" key="3">
    <source>
        <dbReference type="EMBL" id="JAT12276.1"/>
    </source>
</evidence>
<evidence type="ECO:0000256" key="1">
    <source>
        <dbReference type="SAM" id="MobiDB-lite"/>
    </source>
</evidence>
<organism evidence="3">
    <name type="scientific">Graphocephala atropunctata</name>
    <dbReference type="NCBI Taxonomy" id="36148"/>
    <lineage>
        <taxon>Eukaryota</taxon>
        <taxon>Metazoa</taxon>
        <taxon>Ecdysozoa</taxon>
        <taxon>Arthropoda</taxon>
        <taxon>Hexapoda</taxon>
        <taxon>Insecta</taxon>
        <taxon>Pterygota</taxon>
        <taxon>Neoptera</taxon>
        <taxon>Paraneoptera</taxon>
        <taxon>Hemiptera</taxon>
        <taxon>Auchenorrhyncha</taxon>
        <taxon>Membracoidea</taxon>
        <taxon>Cicadellidae</taxon>
        <taxon>Cicadellinae</taxon>
        <taxon>Cicadellini</taxon>
        <taxon>Graphocephala</taxon>
    </lineage>
</organism>
<proteinExistence type="predicted"/>
<accession>A0A1B6KLG6</accession>
<protein>
    <recommendedName>
        <fullName evidence="2">SCA7 domain-containing protein</fullName>
    </recommendedName>
</protein>
<gene>
    <name evidence="3" type="ORF">g.53658</name>
</gene>
<dbReference type="Pfam" id="PF08313">
    <property type="entry name" value="SCA7"/>
    <property type="match status" value="1"/>
</dbReference>
<evidence type="ECO:0000259" key="2">
    <source>
        <dbReference type="PROSITE" id="PS51505"/>
    </source>
</evidence>
<dbReference type="PANTHER" id="PTHR15117">
    <property type="entry name" value="ATAXIN 7 RELATED"/>
    <property type="match status" value="1"/>
</dbReference>
<dbReference type="InterPro" id="IPR013243">
    <property type="entry name" value="SCA7_dom"/>
</dbReference>
<sequence length="441" mass="47815">MTSPFVSPSLFHGLPWESWTNALGRTTPSVDKPPETKQLEKNKAGVMKLPKEDMKIFGLCPERDPFTVVVCEICNMCVKPQALLDHFEMRHSNKDIRSNHHALADVQQQHTTAKVVKTIVKNPPAKVKTKKALNKDMNKTKEGVMVGAPSLPVSLTLEAHIGDPGTSKGETLHPVVALTPLAGKGSAAVSKSATTTAPSAIAVRSKARRPPRKHAPIKKREYDPDKHCGVVTAETMKPCTWSLTCKSHPMSLRRAVTGRSKPFDQLLIDHRQAKEALLKQKKNVDLASSSVMLTPPSSSSSSGSEQKSQPSEKLCVVVESVATLLLRLPELTLDVTPAKRIYLSSSPQDLVIKSAERPTPPRPLTTSAPAPVPTPAPTPASATPAQTQLDLMAFSINHPRALNVNPMYSSHKIGGLLYTNRRMQITRQGLDSCLSRAGNGI</sequence>
<dbReference type="PROSITE" id="PS51505">
    <property type="entry name" value="SCA7"/>
    <property type="match status" value="1"/>
</dbReference>